<evidence type="ECO:0000256" key="8">
    <source>
        <dbReference type="ARBA" id="ARBA00023136"/>
    </source>
</evidence>
<dbReference type="InterPro" id="IPR004338">
    <property type="entry name" value="NqrB/RnfD"/>
</dbReference>
<dbReference type="PANTHER" id="PTHR30578:SF0">
    <property type="entry name" value="ION-TRANSLOCATING OXIDOREDUCTASE COMPLEX SUBUNIT D"/>
    <property type="match status" value="1"/>
</dbReference>
<evidence type="ECO:0000256" key="5">
    <source>
        <dbReference type="ARBA" id="ARBA00022692"/>
    </source>
</evidence>
<evidence type="ECO:0000256" key="2">
    <source>
        <dbReference type="ARBA" id="ARBA00022553"/>
    </source>
</evidence>
<feature type="transmembrane region" description="Helical" evidence="9">
    <location>
        <begin position="83"/>
        <end position="102"/>
    </location>
</feature>
<evidence type="ECO:0000256" key="3">
    <source>
        <dbReference type="ARBA" id="ARBA00022630"/>
    </source>
</evidence>
<proteinExistence type="predicted"/>
<comment type="caution">
    <text evidence="10">The sequence shown here is derived from an EMBL/GenBank/DDBJ whole genome shotgun (WGS) entry which is preliminary data.</text>
</comment>
<keyword evidence="2" id="KW-0597">Phosphoprotein</keyword>
<feature type="transmembrane region" description="Helical" evidence="9">
    <location>
        <begin position="55"/>
        <end position="71"/>
    </location>
</feature>
<reference evidence="10 11" key="1">
    <citation type="journal article" date="2017" name="ISME J.">
        <title>Energy and carbon metabolisms in a deep terrestrial subsurface fluid microbial community.</title>
        <authorList>
            <person name="Momper L."/>
            <person name="Jungbluth S.P."/>
            <person name="Lee M.D."/>
            <person name="Amend J.P."/>
        </authorList>
    </citation>
    <scope>NUCLEOTIDE SEQUENCE [LARGE SCALE GENOMIC DNA]</scope>
    <source>
        <strain evidence="10">SURF_26</strain>
    </source>
</reference>
<accession>A0A3A4QXZ0</accession>
<dbReference type="Proteomes" id="UP000266426">
    <property type="component" value="Unassembled WGS sequence"/>
</dbReference>
<dbReference type="Pfam" id="PF03116">
    <property type="entry name" value="NQR2_RnfD_RnfE"/>
    <property type="match status" value="1"/>
</dbReference>
<name>A0A3A4QXZ0_9BACT</name>
<dbReference type="GO" id="GO:0055085">
    <property type="term" value="P:transmembrane transport"/>
    <property type="evidence" value="ECO:0007669"/>
    <property type="project" value="InterPro"/>
</dbReference>
<keyword evidence="1" id="KW-0813">Transport</keyword>
<dbReference type="AlphaFoldDB" id="A0A3A4QXZ0"/>
<dbReference type="EMBL" id="QZJZ01000077">
    <property type="protein sequence ID" value="RJP57632.1"/>
    <property type="molecule type" value="Genomic_DNA"/>
</dbReference>
<keyword evidence="3" id="KW-0285">Flavoprotein</keyword>
<dbReference type="PANTHER" id="PTHR30578">
    <property type="entry name" value="ELECTRON TRANSPORT COMPLEX PROTEIN RNFD"/>
    <property type="match status" value="1"/>
</dbReference>
<dbReference type="GO" id="GO:0005886">
    <property type="term" value="C:plasma membrane"/>
    <property type="evidence" value="ECO:0007669"/>
    <property type="project" value="TreeGrafter"/>
</dbReference>
<evidence type="ECO:0000313" key="11">
    <source>
        <dbReference type="Proteomes" id="UP000266426"/>
    </source>
</evidence>
<evidence type="ECO:0000256" key="9">
    <source>
        <dbReference type="SAM" id="Phobius"/>
    </source>
</evidence>
<evidence type="ECO:0000256" key="6">
    <source>
        <dbReference type="ARBA" id="ARBA00022967"/>
    </source>
</evidence>
<feature type="non-terminal residue" evidence="10">
    <location>
        <position position="1"/>
    </location>
</feature>
<evidence type="ECO:0000256" key="4">
    <source>
        <dbReference type="ARBA" id="ARBA00022643"/>
    </source>
</evidence>
<feature type="transmembrane region" description="Helical" evidence="9">
    <location>
        <begin position="24"/>
        <end position="43"/>
    </location>
</feature>
<keyword evidence="6" id="KW-1278">Translocase</keyword>
<evidence type="ECO:0000256" key="1">
    <source>
        <dbReference type="ARBA" id="ARBA00022448"/>
    </source>
</evidence>
<organism evidence="10 11">
    <name type="scientific">Candidatus Auribacter fodinae</name>
    <dbReference type="NCBI Taxonomy" id="2093366"/>
    <lineage>
        <taxon>Bacteria</taxon>
        <taxon>Pseudomonadati</taxon>
        <taxon>Candidatus Auribacterota</taxon>
        <taxon>Candidatus Auribacteria</taxon>
        <taxon>Candidatus Auribacterales</taxon>
        <taxon>Candidatus Auribacteraceae</taxon>
        <taxon>Candidatus Auribacter</taxon>
    </lineage>
</organism>
<evidence type="ECO:0000313" key="10">
    <source>
        <dbReference type="EMBL" id="RJP57632.1"/>
    </source>
</evidence>
<keyword evidence="8 9" id="KW-0472">Membrane</keyword>
<evidence type="ECO:0000256" key="7">
    <source>
        <dbReference type="ARBA" id="ARBA00022989"/>
    </source>
</evidence>
<keyword evidence="5 9" id="KW-0812">Transmembrane</keyword>
<gene>
    <name evidence="10" type="ORF">C4541_09710</name>
</gene>
<keyword evidence="4" id="KW-0288">FMN</keyword>
<sequence length="140" mass="15155">GGCIGETSALLLTIGGLFLLYKKVITWHTPVAYFVALALFGWIFAGEGLFQGDPVFYLCAGGVFLGAWFMATDMVTTPLTRKGQLIFGFGCGFITFLIRKFGGFPEGVSYSILLMNALTPVIDRYVTGRKFGDTKTKAAV</sequence>
<keyword evidence="7 9" id="KW-1133">Transmembrane helix</keyword>
<protein>
    <submittedName>
        <fullName evidence="10">Electron transporter RnfD</fullName>
    </submittedName>
</protein>